<keyword evidence="2 7" id="KW-0489">Methyltransferase</keyword>
<dbReference type="PROSITE" id="PS00092">
    <property type="entry name" value="N6_MTASE"/>
    <property type="match status" value="1"/>
</dbReference>
<dbReference type="EMBL" id="CP002352">
    <property type="protein sequence ID" value="ADV44603.1"/>
    <property type="molecule type" value="Genomic_DNA"/>
</dbReference>
<dbReference type="AlphaFoldDB" id="E6SWE2"/>
<dbReference type="GO" id="GO:0003676">
    <property type="term" value="F:nucleic acid binding"/>
    <property type="evidence" value="ECO:0007669"/>
    <property type="project" value="InterPro"/>
</dbReference>
<evidence type="ECO:0000256" key="5">
    <source>
        <dbReference type="ARBA" id="ARBA00047942"/>
    </source>
</evidence>
<dbReference type="SUPFAM" id="SSF53335">
    <property type="entry name" value="S-adenosyl-L-methionine-dependent methyltransferases"/>
    <property type="match status" value="1"/>
</dbReference>
<dbReference type="PATRIC" id="fig|693979.3.peg.2775"/>
<dbReference type="eggNOG" id="COG0286">
    <property type="taxonomic scope" value="Bacteria"/>
</dbReference>
<feature type="domain" description="Type II methyltransferase M.TaqI-like" evidence="6">
    <location>
        <begin position="137"/>
        <end position="288"/>
    </location>
</feature>
<dbReference type="PRINTS" id="PR00507">
    <property type="entry name" value="N12N6MTFRASE"/>
</dbReference>
<name>E6SWE2_BACT6</name>
<dbReference type="EC" id="2.1.1.72" evidence="1"/>
<protein>
    <recommendedName>
        <fullName evidence="1">site-specific DNA-methyltransferase (adenine-specific)</fullName>
        <ecNumber evidence="1">2.1.1.72</ecNumber>
    </recommendedName>
</protein>
<dbReference type="GO" id="GO:0009007">
    <property type="term" value="F:site-specific DNA-methyltransferase (adenine-specific) activity"/>
    <property type="evidence" value="ECO:0007669"/>
    <property type="project" value="UniProtKB-EC"/>
</dbReference>
<dbReference type="InterPro" id="IPR011639">
    <property type="entry name" value="MethylTrfase_TaqI-like_dom"/>
</dbReference>
<keyword evidence="8" id="KW-1185">Reference proteome</keyword>
<evidence type="ECO:0000313" key="8">
    <source>
        <dbReference type="Proteomes" id="UP000008630"/>
    </source>
</evidence>
<dbReference type="InterPro" id="IPR029063">
    <property type="entry name" value="SAM-dependent_MTases_sf"/>
</dbReference>
<dbReference type="Gene3D" id="3.40.50.150">
    <property type="entry name" value="Vaccinia Virus protein VP39"/>
    <property type="match status" value="1"/>
</dbReference>
<organism evidence="7 8">
    <name type="scientific">Bacteroides helcogenes (strain ATCC 35417 / DSM 20613 / JCM 6297 / CCUG 15421 / P 36-108)</name>
    <dbReference type="NCBI Taxonomy" id="693979"/>
    <lineage>
        <taxon>Bacteria</taxon>
        <taxon>Pseudomonadati</taxon>
        <taxon>Bacteroidota</taxon>
        <taxon>Bacteroidia</taxon>
        <taxon>Bacteroidales</taxon>
        <taxon>Bacteroidaceae</taxon>
        <taxon>Bacteroides</taxon>
    </lineage>
</organism>
<dbReference type="RefSeq" id="WP_013548190.1">
    <property type="nucleotide sequence ID" value="NC_014933.1"/>
</dbReference>
<dbReference type="HOGENOM" id="CLU_030414_0_0_10"/>
<dbReference type="InterPro" id="IPR050953">
    <property type="entry name" value="N4_N6_ade-DNA_methylase"/>
</dbReference>
<evidence type="ECO:0000256" key="4">
    <source>
        <dbReference type="ARBA" id="ARBA00022691"/>
    </source>
</evidence>
<dbReference type="PANTHER" id="PTHR33841">
    <property type="entry name" value="DNA METHYLTRANSFERASE YEEA-RELATED"/>
    <property type="match status" value="1"/>
</dbReference>
<proteinExistence type="predicted"/>
<reference evidence="7 8" key="2">
    <citation type="journal article" date="2011" name="Stand. Genomic Sci.">
        <title>Complete genome sequence of Bacteroides helcogenes type strain (P 36-108).</title>
        <authorList>
            <person name="Pati A."/>
            <person name="Gronow S."/>
            <person name="Zeytun A."/>
            <person name="Lapidus A."/>
            <person name="Nolan M."/>
            <person name="Hammon N."/>
            <person name="Deshpande S."/>
            <person name="Cheng J.F."/>
            <person name="Tapia R."/>
            <person name="Han C."/>
            <person name="Goodwin L."/>
            <person name="Pitluck S."/>
            <person name="Liolios K."/>
            <person name="Pagani I."/>
            <person name="Ivanova N."/>
            <person name="Mavromatis K."/>
            <person name="Chen A."/>
            <person name="Palaniappan K."/>
            <person name="Land M."/>
            <person name="Hauser L."/>
            <person name="Chang Y.J."/>
            <person name="Jeffries C.D."/>
            <person name="Detter J.C."/>
            <person name="Brambilla E."/>
            <person name="Rohde M."/>
            <person name="Goker M."/>
            <person name="Woyke T."/>
            <person name="Bristow J."/>
            <person name="Eisen J.A."/>
            <person name="Markowitz V."/>
            <person name="Hugenholtz P."/>
            <person name="Kyrpides N.C."/>
            <person name="Klenk H.P."/>
            <person name="Lucas S."/>
        </authorList>
    </citation>
    <scope>NUCLEOTIDE SEQUENCE [LARGE SCALE GENOMIC DNA]</scope>
    <source>
        <strain evidence="8">ATCC 35417 / DSM 20613 / JCM 6297 / CCUG 15421 / P 36-108</strain>
    </source>
</reference>
<accession>E6SWE2</accession>
<keyword evidence="4" id="KW-0949">S-adenosyl-L-methionine</keyword>
<dbReference type="STRING" id="693979.Bache_2650"/>
<dbReference type="Pfam" id="PF07669">
    <property type="entry name" value="Eco57I"/>
    <property type="match status" value="1"/>
</dbReference>
<dbReference type="REBASE" id="31572">
    <property type="entry name" value="M.Bhe36ORF2650P"/>
</dbReference>
<keyword evidence="3" id="KW-0808">Transferase</keyword>
<dbReference type="OrthoDB" id="32195at2"/>
<dbReference type="InterPro" id="IPR002052">
    <property type="entry name" value="DNA_methylase_N6_adenine_CS"/>
</dbReference>
<evidence type="ECO:0000256" key="1">
    <source>
        <dbReference type="ARBA" id="ARBA00011900"/>
    </source>
</evidence>
<reference key="1">
    <citation type="submission" date="2010-11" db="EMBL/GenBank/DDBJ databases">
        <title>The complete genome of Bacteroides helcogenes P 36-108.</title>
        <authorList>
            <consortium name="US DOE Joint Genome Institute (JGI-PGF)"/>
            <person name="Lucas S."/>
            <person name="Copeland A."/>
            <person name="Lapidus A."/>
            <person name="Bruce D."/>
            <person name="Goodwin L."/>
            <person name="Pitluck S."/>
            <person name="Kyrpides N."/>
            <person name="Mavromatis K."/>
            <person name="Ivanova N."/>
            <person name="Zeytun A."/>
            <person name="Brettin T."/>
            <person name="Detter J.C."/>
            <person name="Tapia R."/>
            <person name="Han C."/>
            <person name="Land M."/>
            <person name="Hauser L."/>
            <person name="Markowitz V."/>
            <person name="Cheng J.-F."/>
            <person name="Hugenholtz P."/>
            <person name="Woyke T."/>
            <person name="Wu D."/>
            <person name="Gronow S."/>
            <person name="Wellnitz S."/>
            <person name="Brambilla E."/>
            <person name="Klenk H.-P."/>
            <person name="Eisen J.A."/>
        </authorList>
    </citation>
    <scope>NUCLEOTIDE SEQUENCE</scope>
    <source>
        <strain>P 36-108</strain>
    </source>
</reference>
<evidence type="ECO:0000256" key="3">
    <source>
        <dbReference type="ARBA" id="ARBA00022679"/>
    </source>
</evidence>
<dbReference type="KEGG" id="bhl:Bache_2650"/>
<dbReference type="Proteomes" id="UP000008630">
    <property type="component" value="Chromosome"/>
</dbReference>
<evidence type="ECO:0000259" key="6">
    <source>
        <dbReference type="Pfam" id="PF07669"/>
    </source>
</evidence>
<dbReference type="PANTHER" id="PTHR33841:SF1">
    <property type="entry name" value="DNA METHYLTRANSFERASE A"/>
    <property type="match status" value="1"/>
</dbReference>
<dbReference type="CDD" id="cd02440">
    <property type="entry name" value="AdoMet_MTases"/>
    <property type="match status" value="1"/>
</dbReference>
<evidence type="ECO:0000313" key="7">
    <source>
        <dbReference type="EMBL" id="ADV44603.1"/>
    </source>
</evidence>
<sequence>MNKELQNIISRYAEQQLCLDSIVVSSFVKSNALTIQSGLLVDYYSDDVPMVDIKSIEDVINVFELAIPKAEKTKNGAVYTPKYIRDYILERVVATQKKTLQDSLAIDISCGCGAFLLSLANYLHIHCGQSYHEALQHLYGVDVSELSVKRCKILLSLAALQNGETLADEDFHVSQGNSLDFDFKAMPGVAENGGFDIVVGNPPYVRAKHIDEESKALLSRWQVARCGNADLYLPFLEIAYSILCEDGVLGYITLNSFFKSMNARLLRSYFRNSNTAIEIIDFGHQLVFGKTLAYTCIVLIDKHGTVGINYSKGQINANGFTEKPIHFNLIPYSDLDDHKGWNLNNAEILHNIRKIENAGKPLGEMFQIKNGIATLANDIYIFRPVREDETYFYLQVGNMEFPIERGICRDIIKPNILHTEEEIPNIIEKVIFPYDESNKVLVEAVFMSRYPKAYKYLSLNKIKLSQRDKGEKNYKTWYAFGRSQATGDRGRKLLFPYMTDRPHFVYTDNENMLIYCGYAIFSGNEEDLLVLKRILESSVFDYYMQHTAKPYATGYYSYAKNYVKGFGIPVLSNKQRVGLLSLQEPKAINGYVERLYNIKCTNNNQPNQKV</sequence>
<dbReference type="GO" id="GO:0032259">
    <property type="term" value="P:methylation"/>
    <property type="evidence" value="ECO:0007669"/>
    <property type="project" value="UniProtKB-KW"/>
</dbReference>
<gene>
    <name evidence="7" type="ordered locus">Bache_2650</name>
</gene>
<evidence type="ECO:0000256" key="2">
    <source>
        <dbReference type="ARBA" id="ARBA00022603"/>
    </source>
</evidence>
<dbReference type="GO" id="GO:0006304">
    <property type="term" value="P:DNA modification"/>
    <property type="evidence" value="ECO:0007669"/>
    <property type="project" value="InterPro"/>
</dbReference>
<comment type="catalytic activity">
    <reaction evidence="5">
        <text>a 2'-deoxyadenosine in DNA + S-adenosyl-L-methionine = an N(6)-methyl-2'-deoxyadenosine in DNA + S-adenosyl-L-homocysteine + H(+)</text>
        <dbReference type="Rhea" id="RHEA:15197"/>
        <dbReference type="Rhea" id="RHEA-COMP:12418"/>
        <dbReference type="Rhea" id="RHEA-COMP:12419"/>
        <dbReference type="ChEBI" id="CHEBI:15378"/>
        <dbReference type="ChEBI" id="CHEBI:57856"/>
        <dbReference type="ChEBI" id="CHEBI:59789"/>
        <dbReference type="ChEBI" id="CHEBI:90615"/>
        <dbReference type="ChEBI" id="CHEBI:90616"/>
        <dbReference type="EC" id="2.1.1.72"/>
    </reaction>
</comment>